<accession>A0ABP3REU1</accession>
<organism evidence="2 3">
    <name type="scientific">Craurococcus roseus</name>
    <dbReference type="NCBI Taxonomy" id="77585"/>
    <lineage>
        <taxon>Bacteria</taxon>
        <taxon>Pseudomonadati</taxon>
        <taxon>Pseudomonadota</taxon>
        <taxon>Alphaproteobacteria</taxon>
        <taxon>Acetobacterales</taxon>
        <taxon>Acetobacteraceae</taxon>
        <taxon>Craurococcus</taxon>
    </lineage>
</organism>
<keyword evidence="1" id="KW-1133">Transmembrane helix</keyword>
<feature type="transmembrane region" description="Helical" evidence="1">
    <location>
        <begin position="118"/>
        <end position="139"/>
    </location>
</feature>
<evidence type="ECO:0000313" key="2">
    <source>
        <dbReference type="EMBL" id="GAA0606128.1"/>
    </source>
</evidence>
<evidence type="ECO:0008006" key="4">
    <source>
        <dbReference type="Google" id="ProtNLM"/>
    </source>
</evidence>
<keyword evidence="1" id="KW-0812">Transmembrane</keyword>
<gene>
    <name evidence="2" type="ORF">GCM10009416_49270</name>
</gene>
<feature type="transmembrane region" description="Helical" evidence="1">
    <location>
        <begin position="92"/>
        <end position="111"/>
    </location>
</feature>
<keyword evidence="1" id="KW-0472">Membrane</keyword>
<evidence type="ECO:0000313" key="3">
    <source>
        <dbReference type="Proteomes" id="UP001501588"/>
    </source>
</evidence>
<reference evidence="3" key="1">
    <citation type="journal article" date="2019" name="Int. J. Syst. Evol. Microbiol.">
        <title>The Global Catalogue of Microorganisms (GCM) 10K type strain sequencing project: providing services to taxonomists for standard genome sequencing and annotation.</title>
        <authorList>
            <consortium name="The Broad Institute Genomics Platform"/>
            <consortium name="The Broad Institute Genome Sequencing Center for Infectious Disease"/>
            <person name="Wu L."/>
            <person name="Ma J."/>
        </authorList>
    </citation>
    <scope>NUCLEOTIDE SEQUENCE [LARGE SCALE GENOMIC DNA]</scope>
    <source>
        <strain evidence="3">JCM 9933</strain>
    </source>
</reference>
<name>A0ABP3REU1_9PROT</name>
<sequence>MVAVVALSILAIFSTQLFEGVADTAYLDGFSANGLSLGRYELAIKLWDEMESGSLLNRMVGFGPAAADTMLESYAVLEGSEVNPHNDWLKILFDYGMAGFVAMHVVLFLNLARHRLGLMLYLYTASAMVTDNVLIYMFYHPFIALVMCAERGREKDAAGFRRPVQKRFQ</sequence>
<protein>
    <recommendedName>
        <fullName evidence="4">O-antigen polymerase</fullName>
    </recommendedName>
</protein>
<keyword evidence="3" id="KW-1185">Reference proteome</keyword>
<evidence type="ECO:0000256" key="1">
    <source>
        <dbReference type="SAM" id="Phobius"/>
    </source>
</evidence>
<dbReference type="EMBL" id="BAAAFZ010000107">
    <property type="protein sequence ID" value="GAA0606128.1"/>
    <property type="molecule type" value="Genomic_DNA"/>
</dbReference>
<dbReference type="Proteomes" id="UP001501588">
    <property type="component" value="Unassembled WGS sequence"/>
</dbReference>
<comment type="caution">
    <text evidence="2">The sequence shown here is derived from an EMBL/GenBank/DDBJ whole genome shotgun (WGS) entry which is preliminary data.</text>
</comment>
<proteinExistence type="predicted"/>